<dbReference type="InterPro" id="IPR000157">
    <property type="entry name" value="TIR_dom"/>
</dbReference>
<dbReference type="PANTHER" id="PTHR32009:SF160">
    <property type="entry name" value="DISEASE RESISTANCE PROTEIN (TIR-NBS-LRR CLASS)"/>
    <property type="match status" value="1"/>
</dbReference>
<organism evidence="4 5">
    <name type="scientific">Prunus avium</name>
    <name type="common">Cherry</name>
    <name type="synonym">Cerasus avium</name>
    <dbReference type="NCBI Taxonomy" id="42229"/>
    <lineage>
        <taxon>Eukaryota</taxon>
        <taxon>Viridiplantae</taxon>
        <taxon>Streptophyta</taxon>
        <taxon>Embryophyta</taxon>
        <taxon>Tracheophyta</taxon>
        <taxon>Spermatophyta</taxon>
        <taxon>Magnoliopsida</taxon>
        <taxon>eudicotyledons</taxon>
        <taxon>Gunneridae</taxon>
        <taxon>Pentapetalae</taxon>
        <taxon>rosids</taxon>
        <taxon>fabids</taxon>
        <taxon>Rosales</taxon>
        <taxon>Rosaceae</taxon>
        <taxon>Amygdaloideae</taxon>
        <taxon>Amygdaleae</taxon>
        <taxon>Prunus</taxon>
    </lineage>
</organism>
<evidence type="ECO:0000313" key="4">
    <source>
        <dbReference type="Proteomes" id="UP000515124"/>
    </source>
</evidence>
<feature type="compositionally biased region" description="Polar residues" evidence="2">
    <location>
        <begin position="199"/>
        <end position="213"/>
    </location>
</feature>
<evidence type="ECO:0000313" key="5">
    <source>
        <dbReference type="RefSeq" id="XP_021831180.1"/>
    </source>
</evidence>
<keyword evidence="1" id="KW-0520">NAD</keyword>
<dbReference type="Gene3D" id="3.40.50.10140">
    <property type="entry name" value="Toll/interleukin-1 receptor homology (TIR) domain"/>
    <property type="match status" value="1"/>
</dbReference>
<protein>
    <submittedName>
        <fullName evidence="5">TMV resistance protein N-like</fullName>
    </submittedName>
</protein>
<feature type="region of interest" description="Disordered" evidence="2">
    <location>
        <begin position="1"/>
        <end position="21"/>
    </location>
</feature>
<dbReference type="GeneID" id="110771224"/>
<feature type="region of interest" description="Disordered" evidence="2">
    <location>
        <begin position="199"/>
        <end position="220"/>
    </location>
</feature>
<sequence>MDTSIVDEASSPSSPSSSSCSSIDEMYDVFLSCSVDTRKTFTDHLYWTLKRARVDVLIAENKLRGPELMQAIKQSRIAVIIFSREYAFSIGCLEELEKIMECRRTLGQMVLPIFYDVDPKDVGKQTGCFLVYYHRVTDWEEMMQSWRKSLIEAANLSGLDCTESDGYEGTFARQIVDEITGKLKIACVDVAAAKRCSHSTPKPTALRSQSQQRVGLKTKK</sequence>
<feature type="compositionally biased region" description="Low complexity" evidence="2">
    <location>
        <begin position="10"/>
        <end position="21"/>
    </location>
</feature>
<dbReference type="AlphaFoldDB" id="A0A6P5TVU3"/>
<keyword evidence="4" id="KW-1185">Reference proteome</keyword>
<feature type="domain" description="TIR" evidence="3">
    <location>
        <begin position="25"/>
        <end position="183"/>
    </location>
</feature>
<dbReference type="PANTHER" id="PTHR32009">
    <property type="entry name" value="TMV RESISTANCE PROTEIN N-LIKE"/>
    <property type="match status" value="1"/>
</dbReference>
<dbReference type="Proteomes" id="UP000515124">
    <property type="component" value="Unplaced"/>
</dbReference>
<dbReference type="InterPro" id="IPR035897">
    <property type="entry name" value="Toll_tir_struct_dom_sf"/>
</dbReference>
<dbReference type="Pfam" id="PF01582">
    <property type="entry name" value="TIR"/>
    <property type="match status" value="1"/>
</dbReference>
<dbReference type="SUPFAM" id="SSF52200">
    <property type="entry name" value="Toll/Interleukin receptor TIR domain"/>
    <property type="match status" value="1"/>
</dbReference>
<reference evidence="5" key="1">
    <citation type="submission" date="2025-08" db="UniProtKB">
        <authorList>
            <consortium name="RefSeq"/>
        </authorList>
    </citation>
    <scope>IDENTIFICATION</scope>
</reference>
<accession>A0A6P5TVU3</accession>
<dbReference type="PROSITE" id="PS50104">
    <property type="entry name" value="TIR"/>
    <property type="match status" value="1"/>
</dbReference>
<evidence type="ECO:0000259" key="3">
    <source>
        <dbReference type="PROSITE" id="PS50104"/>
    </source>
</evidence>
<dbReference type="SMART" id="SM00255">
    <property type="entry name" value="TIR"/>
    <property type="match status" value="1"/>
</dbReference>
<dbReference type="RefSeq" id="XP_021831180.1">
    <property type="nucleotide sequence ID" value="XM_021975488.1"/>
</dbReference>
<evidence type="ECO:0000256" key="1">
    <source>
        <dbReference type="ARBA" id="ARBA00023027"/>
    </source>
</evidence>
<dbReference type="KEGG" id="pavi:110771224"/>
<name>A0A6P5TVU3_PRUAV</name>
<dbReference type="GO" id="GO:0007165">
    <property type="term" value="P:signal transduction"/>
    <property type="evidence" value="ECO:0007669"/>
    <property type="project" value="InterPro"/>
</dbReference>
<gene>
    <name evidence="5" type="primary">LOC110771224</name>
</gene>
<evidence type="ECO:0000256" key="2">
    <source>
        <dbReference type="SAM" id="MobiDB-lite"/>
    </source>
</evidence>
<proteinExistence type="predicted"/>